<dbReference type="eggNOG" id="arCOG00235">
    <property type="taxonomic scope" value="Archaea"/>
</dbReference>
<proteinExistence type="predicted"/>
<evidence type="ECO:0000313" key="1">
    <source>
        <dbReference type="EMBL" id="GAD53760.1"/>
    </source>
</evidence>
<gene>
    <name evidence="1" type="ORF">MBEHAL_2520</name>
</gene>
<protein>
    <recommendedName>
        <fullName evidence="3">Fumarylacetoacetate hydrolase family protein</fullName>
    </recommendedName>
</protein>
<sequence>MTRLARTADGEALIGGDDGFVPLSAAEPGVETVADALSLAADGTLAAGAGSTRPVPDDHLRFARPLASFGKLWGIGLNYAEHATDLTRTARTSRRAS</sequence>
<evidence type="ECO:0008006" key="3">
    <source>
        <dbReference type="Google" id="ProtNLM"/>
    </source>
</evidence>
<evidence type="ECO:0000313" key="2">
    <source>
        <dbReference type="Proteomes" id="UP000016986"/>
    </source>
</evidence>
<name>U2YXI5_9EURY</name>
<reference evidence="1 2" key="1">
    <citation type="submission" date="2013-09" db="EMBL/GenBank/DDBJ databases">
        <title>Whole genome sequencing of Halarchaeum acidiphilum strain MH1-52-1.</title>
        <authorList>
            <person name="Shimane Y."/>
            <person name="Minegishi H."/>
            <person name="Nishi S."/>
            <person name="Echigo A."/>
            <person name="Shuto A."/>
            <person name="Konishi M."/>
            <person name="Ito T."/>
            <person name="Ohkuma M."/>
            <person name="Ohta Y."/>
            <person name="Nagano Y."/>
            <person name="Tsubouchi T."/>
            <person name="Mori K."/>
            <person name="Usui K."/>
            <person name="Kamekura M."/>
            <person name="Usami R."/>
            <person name="Takaki Y."/>
            <person name="Hatada Y."/>
        </authorList>
    </citation>
    <scope>NUCLEOTIDE SEQUENCE [LARGE SCALE GENOMIC DNA]</scope>
    <source>
        <strain evidence="1 2">JCM 16109</strain>
    </source>
</reference>
<organism evidence="1 2">
    <name type="scientific">Halarchaeum acidiphilum MH1-52-1</name>
    <dbReference type="NCBI Taxonomy" id="1261545"/>
    <lineage>
        <taxon>Archaea</taxon>
        <taxon>Methanobacteriati</taxon>
        <taxon>Methanobacteriota</taxon>
        <taxon>Stenosarchaea group</taxon>
        <taxon>Halobacteria</taxon>
        <taxon>Halobacteriales</taxon>
        <taxon>Halobacteriaceae</taxon>
    </lineage>
</organism>
<dbReference type="EMBL" id="BATA01000097">
    <property type="protein sequence ID" value="GAD53760.1"/>
    <property type="molecule type" value="Genomic_DNA"/>
</dbReference>
<dbReference type="AlphaFoldDB" id="U2YXI5"/>
<comment type="caution">
    <text evidence="1">The sequence shown here is derived from an EMBL/GenBank/DDBJ whole genome shotgun (WGS) entry which is preliminary data.</text>
</comment>
<dbReference type="Proteomes" id="UP000016986">
    <property type="component" value="Unassembled WGS sequence"/>
</dbReference>
<accession>U2YXI5</accession>
<keyword evidence="2" id="KW-1185">Reference proteome</keyword>